<name>A0A086TJU8_9FUNG</name>
<evidence type="ECO:0000313" key="3">
    <source>
        <dbReference type="EMBL" id="KFH62225.1"/>
    </source>
</evidence>
<evidence type="ECO:0000313" key="4">
    <source>
        <dbReference type="Proteomes" id="UP000243308"/>
    </source>
</evidence>
<organism evidence="3 4">
    <name type="scientific">Podila verticillata NRRL 6337</name>
    <dbReference type="NCBI Taxonomy" id="1069443"/>
    <lineage>
        <taxon>Eukaryota</taxon>
        <taxon>Fungi</taxon>
        <taxon>Fungi incertae sedis</taxon>
        <taxon>Mucoromycota</taxon>
        <taxon>Mortierellomycotina</taxon>
        <taxon>Mortierellomycetes</taxon>
        <taxon>Mortierellales</taxon>
        <taxon>Mortierellaceae</taxon>
        <taxon>Podila</taxon>
    </lineage>
</organism>
<dbReference type="EMBL" id="KN042433">
    <property type="protein sequence ID" value="KFH62225.1"/>
    <property type="molecule type" value="Genomic_DNA"/>
</dbReference>
<feature type="transmembrane region" description="Helical" evidence="2">
    <location>
        <begin position="271"/>
        <end position="290"/>
    </location>
</feature>
<feature type="compositionally biased region" description="Polar residues" evidence="1">
    <location>
        <begin position="825"/>
        <end position="836"/>
    </location>
</feature>
<feature type="compositionally biased region" description="Low complexity" evidence="1">
    <location>
        <begin position="873"/>
        <end position="888"/>
    </location>
</feature>
<dbReference type="Proteomes" id="UP000243308">
    <property type="component" value="Unassembled WGS sequence"/>
</dbReference>
<feature type="transmembrane region" description="Helical" evidence="2">
    <location>
        <begin position="231"/>
        <end position="251"/>
    </location>
</feature>
<feature type="compositionally biased region" description="Polar residues" evidence="1">
    <location>
        <begin position="574"/>
        <end position="585"/>
    </location>
</feature>
<feature type="compositionally biased region" description="Polar residues" evidence="1">
    <location>
        <begin position="863"/>
        <end position="872"/>
    </location>
</feature>
<feature type="compositionally biased region" description="Acidic residues" evidence="1">
    <location>
        <begin position="900"/>
        <end position="912"/>
    </location>
</feature>
<feature type="region of interest" description="Disordered" evidence="1">
    <location>
        <begin position="725"/>
        <end position="796"/>
    </location>
</feature>
<proteinExistence type="predicted"/>
<feature type="transmembrane region" description="Helical" evidence="2">
    <location>
        <begin position="327"/>
        <end position="355"/>
    </location>
</feature>
<feature type="transmembrane region" description="Helical" evidence="2">
    <location>
        <begin position="86"/>
        <end position="106"/>
    </location>
</feature>
<protein>
    <submittedName>
        <fullName evidence="3">Uncharacterized protein</fullName>
    </submittedName>
</protein>
<feature type="region of interest" description="Disordered" evidence="1">
    <location>
        <begin position="501"/>
        <end position="668"/>
    </location>
</feature>
<keyword evidence="2" id="KW-0812">Transmembrane</keyword>
<evidence type="ECO:0000256" key="2">
    <source>
        <dbReference type="SAM" id="Phobius"/>
    </source>
</evidence>
<feature type="compositionally biased region" description="Low complexity" evidence="1">
    <location>
        <begin position="586"/>
        <end position="599"/>
    </location>
</feature>
<keyword evidence="2" id="KW-0472">Membrane</keyword>
<feature type="compositionally biased region" description="Polar residues" evidence="1">
    <location>
        <begin position="507"/>
        <end position="538"/>
    </location>
</feature>
<feature type="transmembrane region" description="Helical" evidence="2">
    <location>
        <begin position="173"/>
        <end position="192"/>
    </location>
</feature>
<evidence type="ECO:0000256" key="1">
    <source>
        <dbReference type="SAM" id="MobiDB-lite"/>
    </source>
</evidence>
<feature type="region of interest" description="Disordered" evidence="1">
    <location>
        <begin position="404"/>
        <end position="457"/>
    </location>
</feature>
<dbReference type="OrthoDB" id="2131431at2759"/>
<keyword evidence="4" id="KW-1185">Reference proteome</keyword>
<feature type="region of interest" description="Disordered" evidence="1">
    <location>
        <begin position="824"/>
        <end position="921"/>
    </location>
</feature>
<feature type="compositionally biased region" description="Polar residues" evidence="1">
    <location>
        <begin position="446"/>
        <end position="457"/>
    </location>
</feature>
<keyword evidence="2" id="KW-1133">Transmembrane helix</keyword>
<feature type="compositionally biased region" description="Low complexity" evidence="1">
    <location>
        <begin position="621"/>
        <end position="654"/>
    </location>
</feature>
<reference evidence="3 4" key="1">
    <citation type="submission" date="2011-02" db="EMBL/GenBank/DDBJ databases">
        <title>The Genome Sequence of Mortierella verticillata NRRL 6337.</title>
        <authorList>
            <consortium name="The Broad Institute Genome Sequencing Platform"/>
            <person name="Russ C."/>
            <person name="Cuomo C."/>
            <person name="Burger G."/>
            <person name="Gray M.W."/>
            <person name="Holland P.W.H."/>
            <person name="King N."/>
            <person name="Lang F.B.F."/>
            <person name="Roger A.J."/>
            <person name="Ruiz-Trillo I."/>
            <person name="Young S.K."/>
            <person name="Zeng Q."/>
            <person name="Gargeya S."/>
            <person name="Alvarado L."/>
            <person name="Berlin A."/>
            <person name="Chapman S.B."/>
            <person name="Chen Z."/>
            <person name="Freedman E."/>
            <person name="Gellesch M."/>
            <person name="Goldberg J."/>
            <person name="Griggs A."/>
            <person name="Gujja S."/>
            <person name="Heilman E."/>
            <person name="Heiman D."/>
            <person name="Howarth C."/>
            <person name="Mehta T."/>
            <person name="Neiman D."/>
            <person name="Pearson M."/>
            <person name="Roberts A."/>
            <person name="Saif S."/>
            <person name="Shea T."/>
            <person name="Shenoy N."/>
            <person name="Sisk P."/>
            <person name="Stolte C."/>
            <person name="Sykes S."/>
            <person name="White J."/>
            <person name="Yandava C."/>
            <person name="Haas B."/>
            <person name="Nusbaum C."/>
            <person name="Birren B."/>
        </authorList>
    </citation>
    <scope>NUCLEOTIDE SEQUENCE [LARGE SCALE GENOMIC DNA]</scope>
    <source>
        <strain evidence="3 4">NRRL 6337</strain>
    </source>
</reference>
<feature type="transmembrane region" description="Helical" evidence="2">
    <location>
        <begin position="136"/>
        <end position="153"/>
    </location>
</feature>
<feature type="region of interest" description="Disordered" evidence="1">
    <location>
        <begin position="695"/>
        <end position="714"/>
    </location>
</feature>
<feature type="transmembrane region" description="Helical" evidence="2">
    <location>
        <begin position="367"/>
        <end position="393"/>
    </location>
</feature>
<gene>
    <name evidence="3" type="ORF">MVEG_11863</name>
</gene>
<feature type="compositionally biased region" description="Polar residues" evidence="1">
    <location>
        <begin position="419"/>
        <end position="434"/>
    </location>
</feature>
<sequence length="921" mass="100407">MSDFTSTTTTSTSSTSLTETITSTLVSSITATISATLSAATPTPTSNLDWPQPPSDGYLDDTDPTKLLCEWPREAIHCRDSEFTKWMLVASSVAHFIVALYGIWLLQYRNRGFNSKIVTDLYTKVGTGLRPKPMDCIIFFTSLACFIKVAANLPLVFGKLENMMWLRVAIEQLYWVFVAIAFSSYFVGLLYAMPVTTREGIFAVYQPEVVYGARPLPAIHVLTPTTVQKNVMLAIGAIYPTVFGAGLGIASGVLHDHGMKEASRVLMLLQYSNWVLILWSMAVMFFYYGLKYTFILRANIIIAEAALKAPRAAFGIGNLKSRSPARFLFIQLQITGFGGCAVTVLAGTLCMIWVLFRDQILAMESDILPHVMAVLWTCAIALAFFVVFTLIAAQSIRNRRRGLHEPSTTLSHSYVPGDSSAQKSSGKVQRSGQDGISGFDPEARLTQHSSGELSTLRSVDSVEKNSLERLDRYGDSIPYDEVAERAAVAASVAAMSELSDIADQEQNRNSWRPTSPTNRALTIQIGDNNNSSTPANHSNIRESVFGGRTAREEPGPTSPTSGFSLPSFPLVSMRSGSRNSTQPRPSTSSATHTASATSSRLSHGSSKHGGNSAPNYQMPASPTSPTSPTHASMQSLQMQTQQQLQQLATQQQTQKTSGQRGAKGGFQAIPENQYIASEDRGGDLLYSDTLQYRQQQHPYRTKPPHPSMDSDVQLQQQHPLHQVAFKGLSPPPRSTVSSTLPMTSPPTSPVSSSPGGRNKSMSPKPSPMMGPVISPSVQLSSPPSPAMMSQHRTRTANEAMHAQQAFPVGYEDPYQVPRVGGAVRRSSNQNKEQPIVSSPVMVPASRGPGGGYQSQGQPAPQQMSLRQKSYPNAQPQAQPHPQAQQPQPRYEHVGYYGQQEEFDDGASIESAEEWPMPPTFK</sequence>
<accession>A0A086TJU8</accession>
<feature type="compositionally biased region" description="Low complexity" evidence="1">
    <location>
        <begin position="749"/>
        <end position="781"/>
    </location>
</feature>
<feature type="compositionally biased region" description="Polar residues" evidence="1">
    <location>
        <begin position="600"/>
        <end position="620"/>
    </location>
</feature>
<dbReference type="AlphaFoldDB" id="A0A086TJU8"/>